<keyword evidence="3" id="KW-1185">Reference proteome</keyword>
<proteinExistence type="predicted"/>
<sequence>MDSAHGQAGESFRRAVAVLRCLAAGIGAVLFLTTGLAYADPAPGVLPTSGPEFGYWLSEKHDGVFHIARCGEVLCGTLVGLLYGPTEPVPKSRDGRSECGLTMLTGFTPMSDDPGRWAGRILDPDTGNVYHAQIWSPQQDVLKLRGYVMIPIFGETQTWTRYTGTIGAACRMPQ</sequence>
<name>A0A511XKG5_9PROT</name>
<dbReference type="Pfam" id="PF09917">
    <property type="entry name" value="DUF2147"/>
    <property type="match status" value="1"/>
</dbReference>
<organism evidence="2 3">
    <name type="scientific">Acetobacter oeni</name>
    <dbReference type="NCBI Taxonomy" id="304077"/>
    <lineage>
        <taxon>Bacteria</taxon>
        <taxon>Pseudomonadati</taxon>
        <taxon>Pseudomonadota</taxon>
        <taxon>Alphaproteobacteria</taxon>
        <taxon>Acetobacterales</taxon>
        <taxon>Acetobacteraceae</taxon>
        <taxon>Acetobacter</taxon>
    </lineage>
</organism>
<dbReference type="InterPro" id="IPR019223">
    <property type="entry name" value="DUF2147"/>
</dbReference>
<dbReference type="EMBL" id="BJYG01000020">
    <property type="protein sequence ID" value="GEN63432.1"/>
    <property type="molecule type" value="Genomic_DNA"/>
</dbReference>
<evidence type="ECO:0000313" key="2">
    <source>
        <dbReference type="EMBL" id="GEN63432.1"/>
    </source>
</evidence>
<dbReference type="PANTHER" id="PTHR36919:SF2">
    <property type="entry name" value="BLL6627 PROTEIN"/>
    <property type="match status" value="1"/>
</dbReference>
<evidence type="ECO:0000259" key="1">
    <source>
        <dbReference type="Pfam" id="PF09917"/>
    </source>
</evidence>
<gene>
    <name evidence="2" type="ORF">AOE01nite_16560</name>
</gene>
<dbReference type="PANTHER" id="PTHR36919">
    <property type="entry name" value="BLR1215 PROTEIN"/>
    <property type="match status" value="1"/>
</dbReference>
<dbReference type="AlphaFoldDB" id="A0A511XKG5"/>
<reference evidence="2 3" key="1">
    <citation type="submission" date="2019-07" db="EMBL/GenBank/DDBJ databases">
        <title>Whole genome shotgun sequence of Acetobacter oeni NBRC 105207.</title>
        <authorList>
            <person name="Hosoyama A."/>
            <person name="Uohara A."/>
            <person name="Ohji S."/>
            <person name="Ichikawa N."/>
        </authorList>
    </citation>
    <scope>NUCLEOTIDE SEQUENCE [LARGE SCALE GENOMIC DNA]</scope>
    <source>
        <strain evidence="2 3">NBRC 105207</strain>
    </source>
</reference>
<accession>A0A511XKG5</accession>
<evidence type="ECO:0000313" key="3">
    <source>
        <dbReference type="Proteomes" id="UP000321746"/>
    </source>
</evidence>
<feature type="domain" description="DUF2147" evidence="1">
    <location>
        <begin position="54"/>
        <end position="161"/>
    </location>
</feature>
<dbReference type="Proteomes" id="UP000321746">
    <property type="component" value="Unassembled WGS sequence"/>
</dbReference>
<protein>
    <recommendedName>
        <fullName evidence="1">DUF2147 domain-containing protein</fullName>
    </recommendedName>
</protein>
<comment type="caution">
    <text evidence="2">The sequence shown here is derived from an EMBL/GenBank/DDBJ whole genome shotgun (WGS) entry which is preliminary data.</text>
</comment>
<dbReference type="Gene3D" id="2.40.128.520">
    <property type="match status" value="1"/>
</dbReference>